<gene>
    <name evidence="1" type="ORF">BUALT_Bualt11G0049100</name>
</gene>
<dbReference type="AlphaFoldDB" id="A0AAV6X3G4"/>
<keyword evidence="2" id="KW-1185">Reference proteome</keyword>
<name>A0AAV6X3G4_9LAMI</name>
<evidence type="ECO:0000313" key="2">
    <source>
        <dbReference type="Proteomes" id="UP000826271"/>
    </source>
</evidence>
<proteinExistence type="predicted"/>
<organism evidence="1 2">
    <name type="scientific">Buddleja alternifolia</name>
    <dbReference type="NCBI Taxonomy" id="168488"/>
    <lineage>
        <taxon>Eukaryota</taxon>
        <taxon>Viridiplantae</taxon>
        <taxon>Streptophyta</taxon>
        <taxon>Embryophyta</taxon>
        <taxon>Tracheophyta</taxon>
        <taxon>Spermatophyta</taxon>
        <taxon>Magnoliopsida</taxon>
        <taxon>eudicotyledons</taxon>
        <taxon>Gunneridae</taxon>
        <taxon>Pentapetalae</taxon>
        <taxon>asterids</taxon>
        <taxon>lamiids</taxon>
        <taxon>Lamiales</taxon>
        <taxon>Scrophulariaceae</taxon>
        <taxon>Buddlejeae</taxon>
        <taxon>Buddleja</taxon>
    </lineage>
</organism>
<dbReference type="Proteomes" id="UP000826271">
    <property type="component" value="Unassembled WGS sequence"/>
</dbReference>
<comment type="caution">
    <text evidence="1">The sequence shown here is derived from an EMBL/GenBank/DDBJ whole genome shotgun (WGS) entry which is preliminary data.</text>
</comment>
<protein>
    <submittedName>
        <fullName evidence="1">Uncharacterized protein</fullName>
    </submittedName>
</protein>
<sequence length="110" mass="12394">MVAKKVRTVAADDKVDQFELDDKLLALEKLHDLQEELEQVGLDENEACTGLVPRIKLFAISGSSAEADHVDSLHNSSNYEMIRNCQEVKCKLMKKANDSEVTDEVKDRVF</sequence>
<evidence type="ECO:0000313" key="1">
    <source>
        <dbReference type="EMBL" id="KAG8373673.1"/>
    </source>
</evidence>
<reference evidence="1" key="1">
    <citation type="submission" date="2019-10" db="EMBL/GenBank/DDBJ databases">
        <authorList>
            <person name="Zhang R."/>
            <person name="Pan Y."/>
            <person name="Wang J."/>
            <person name="Ma R."/>
            <person name="Yu S."/>
        </authorList>
    </citation>
    <scope>NUCLEOTIDE SEQUENCE</scope>
    <source>
        <strain evidence="1">LA-IB0</strain>
        <tissue evidence="1">Leaf</tissue>
    </source>
</reference>
<accession>A0AAV6X3G4</accession>
<dbReference type="EMBL" id="WHWC01000011">
    <property type="protein sequence ID" value="KAG8373673.1"/>
    <property type="molecule type" value="Genomic_DNA"/>
</dbReference>